<evidence type="ECO:0000313" key="1">
    <source>
        <dbReference type="EMBL" id="GBP70848.1"/>
    </source>
</evidence>
<dbReference type="AlphaFoldDB" id="A0A4C1Y4L1"/>
<organism evidence="1 2">
    <name type="scientific">Eumeta variegata</name>
    <name type="common">Bagworm moth</name>
    <name type="synonym">Eumeta japonica</name>
    <dbReference type="NCBI Taxonomy" id="151549"/>
    <lineage>
        <taxon>Eukaryota</taxon>
        <taxon>Metazoa</taxon>
        <taxon>Ecdysozoa</taxon>
        <taxon>Arthropoda</taxon>
        <taxon>Hexapoda</taxon>
        <taxon>Insecta</taxon>
        <taxon>Pterygota</taxon>
        <taxon>Neoptera</taxon>
        <taxon>Endopterygota</taxon>
        <taxon>Lepidoptera</taxon>
        <taxon>Glossata</taxon>
        <taxon>Ditrysia</taxon>
        <taxon>Tineoidea</taxon>
        <taxon>Psychidae</taxon>
        <taxon>Oiketicinae</taxon>
        <taxon>Eumeta</taxon>
    </lineage>
</organism>
<reference evidence="1 2" key="1">
    <citation type="journal article" date="2019" name="Commun. Biol.">
        <title>The bagworm genome reveals a unique fibroin gene that provides high tensile strength.</title>
        <authorList>
            <person name="Kono N."/>
            <person name="Nakamura H."/>
            <person name="Ohtoshi R."/>
            <person name="Tomita M."/>
            <person name="Numata K."/>
            <person name="Arakawa K."/>
        </authorList>
    </citation>
    <scope>NUCLEOTIDE SEQUENCE [LARGE SCALE GENOMIC DNA]</scope>
</reference>
<proteinExistence type="predicted"/>
<sequence>MKLVIRGIPADFSVEEIKADLCDHGLPVLSVHRLPPRRLAALAGSCGPLQDRRGQKFVPFLKQSVRCLGYSSGGSTQKRWPRSMPPLPVSVECTDIGFKVVCSVNSGQAPWLRRTCYSGREGPVRLSRPHSTFLASPSYSVHFLVVQS</sequence>
<dbReference type="EMBL" id="BGZK01001088">
    <property type="protein sequence ID" value="GBP70848.1"/>
    <property type="molecule type" value="Genomic_DNA"/>
</dbReference>
<gene>
    <name evidence="1" type="ORF">EVAR_53512_1</name>
</gene>
<comment type="caution">
    <text evidence="1">The sequence shown here is derived from an EMBL/GenBank/DDBJ whole genome shotgun (WGS) entry which is preliminary data.</text>
</comment>
<evidence type="ECO:0008006" key="3">
    <source>
        <dbReference type="Google" id="ProtNLM"/>
    </source>
</evidence>
<accession>A0A4C1Y4L1</accession>
<dbReference type="Proteomes" id="UP000299102">
    <property type="component" value="Unassembled WGS sequence"/>
</dbReference>
<name>A0A4C1Y4L1_EUMVA</name>
<protein>
    <recommendedName>
        <fullName evidence="3">Pre-C2HC domain-containing protein</fullName>
    </recommendedName>
</protein>
<keyword evidence="2" id="KW-1185">Reference proteome</keyword>
<evidence type="ECO:0000313" key="2">
    <source>
        <dbReference type="Proteomes" id="UP000299102"/>
    </source>
</evidence>
<dbReference type="OrthoDB" id="7489730at2759"/>